<gene>
    <name evidence="1" type="ORF">bsdcttw_29080</name>
</gene>
<accession>A0A7I8DQC1</accession>
<dbReference type="EMBL" id="AP023368">
    <property type="protein sequence ID" value="BCJ99867.1"/>
    <property type="molecule type" value="Genomic_DNA"/>
</dbReference>
<dbReference type="KEGG" id="acht:bsdcttw_29080"/>
<reference evidence="1 2" key="2">
    <citation type="submission" date="2020-08" db="EMBL/GenBank/DDBJ databases">
        <authorList>
            <person name="Ueki A."/>
            <person name="Tonouchi A."/>
        </authorList>
    </citation>
    <scope>NUCLEOTIDE SEQUENCE [LARGE SCALE GENOMIC DNA]</scope>
    <source>
        <strain evidence="1 2">CTTW</strain>
    </source>
</reference>
<dbReference type="Proteomes" id="UP000515703">
    <property type="component" value="Chromosome"/>
</dbReference>
<dbReference type="Pfam" id="PF14035">
    <property type="entry name" value="YlzJ"/>
    <property type="match status" value="1"/>
</dbReference>
<proteinExistence type="predicted"/>
<name>A0A7I8DQC1_9FIRM</name>
<sequence>MLYTVVPLERIYTDRTDSLIKSKDNREKTTDVERSGFGVEHGRIYTRREGDNYIIEGIQSTDMQDYLNPQYSPGNNFPCKE</sequence>
<protein>
    <recommendedName>
        <fullName evidence="3">YlzJ-like protein</fullName>
    </recommendedName>
</protein>
<evidence type="ECO:0000313" key="1">
    <source>
        <dbReference type="EMBL" id="BCJ99867.1"/>
    </source>
</evidence>
<evidence type="ECO:0008006" key="3">
    <source>
        <dbReference type="Google" id="ProtNLM"/>
    </source>
</evidence>
<organism evidence="1 2">
    <name type="scientific">Anaerocolumna chitinilytica</name>
    <dbReference type="NCBI Taxonomy" id="1727145"/>
    <lineage>
        <taxon>Bacteria</taxon>
        <taxon>Bacillati</taxon>
        <taxon>Bacillota</taxon>
        <taxon>Clostridia</taxon>
        <taxon>Lachnospirales</taxon>
        <taxon>Lachnospiraceae</taxon>
        <taxon>Anaerocolumna</taxon>
    </lineage>
</organism>
<dbReference type="RefSeq" id="WP_185255594.1">
    <property type="nucleotide sequence ID" value="NZ_AP023368.1"/>
</dbReference>
<dbReference type="InterPro" id="IPR025619">
    <property type="entry name" value="YlzJ"/>
</dbReference>
<keyword evidence="2" id="KW-1185">Reference proteome</keyword>
<dbReference type="AlphaFoldDB" id="A0A7I8DQC1"/>
<evidence type="ECO:0000313" key="2">
    <source>
        <dbReference type="Proteomes" id="UP000515703"/>
    </source>
</evidence>
<reference evidence="1 2" key="1">
    <citation type="submission" date="2020-08" db="EMBL/GenBank/DDBJ databases">
        <title>Draft genome sequencing of an Anaerocolumna strain isolated from anoxic soil subjected to BSD treatment.</title>
        <authorList>
            <person name="Uek A."/>
            <person name="Tonouchi A."/>
        </authorList>
    </citation>
    <scope>NUCLEOTIDE SEQUENCE [LARGE SCALE GENOMIC DNA]</scope>
    <source>
        <strain evidence="1 2">CTTW</strain>
    </source>
</reference>